<feature type="region of interest" description="Disordered" evidence="7">
    <location>
        <begin position="1"/>
        <end position="25"/>
    </location>
</feature>
<gene>
    <name evidence="8" type="ORF">HGRIS_006874</name>
</gene>
<dbReference type="Gene3D" id="2.130.10.10">
    <property type="entry name" value="YVTN repeat-like/Quinoprotein amine dehydrogenase"/>
    <property type="match status" value="1"/>
</dbReference>
<keyword evidence="9" id="KW-1185">Reference proteome</keyword>
<dbReference type="PROSITE" id="PS50294">
    <property type="entry name" value="WD_REPEATS_REGION"/>
    <property type="match status" value="1"/>
</dbReference>
<dbReference type="InterPro" id="IPR015943">
    <property type="entry name" value="WD40/YVTN_repeat-like_dom_sf"/>
</dbReference>
<feature type="compositionally biased region" description="Polar residues" evidence="7">
    <location>
        <begin position="448"/>
        <end position="467"/>
    </location>
</feature>
<evidence type="ECO:0000256" key="1">
    <source>
        <dbReference type="ARBA" id="ARBA00022574"/>
    </source>
</evidence>
<feature type="compositionally biased region" description="Low complexity" evidence="7">
    <location>
        <begin position="111"/>
        <end position="125"/>
    </location>
</feature>
<keyword evidence="5" id="KW-0131">Cell cycle</keyword>
<reference evidence="9" key="1">
    <citation type="submission" date="2024-06" db="EMBL/GenBank/DDBJ databases">
        <title>Multi-omics analyses provide insights into the biosynthesis of the anticancer antibiotic pleurotin in Hohenbuehelia grisea.</title>
        <authorList>
            <person name="Weaver J.A."/>
            <person name="Alberti F."/>
        </authorList>
    </citation>
    <scope>NUCLEOTIDE SEQUENCE [LARGE SCALE GENOMIC DNA]</scope>
    <source>
        <strain evidence="9">T-177</strain>
    </source>
</reference>
<dbReference type="EMBL" id="JASNQZ010000010">
    <property type="protein sequence ID" value="KAL0952625.1"/>
    <property type="molecule type" value="Genomic_DNA"/>
</dbReference>
<dbReference type="SUPFAM" id="SSF50978">
    <property type="entry name" value="WD40 repeat-like"/>
    <property type="match status" value="1"/>
</dbReference>
<feature type="repeat" description="WD" evidence="6">
    <location>
        <begin position="314"/>
        <end position="355"/>
    </location>
</feature>
<evidence type="ECO:0000256" key="4">
    <source>
        <dbReference type="ARBA" id="ARBA00022776"/>
    </source>
</evidence>
<evidence type="ECO:0000256" key="6">
    <source>
        <dbReference type="PROSITE-ProRule" id="PRU00221"/>
    </source>
</evidence>
<dbReference type="PANTHER" id="PTHR19918:SF8">
    <property type="entry name" value="FI02843P"/>
    <property type="match status" value="1"/>
</dbReference>
<evidence type="ECO:0000313" key="9">
    <source>
        <dbReference type="Proteomes" id="UP001556367"/>
    </source>
</evidence>
<feature type="region of interest" description="Disordered" evidence="7">
    <location>
        <begin position="37"/>
        <end position="60"/>
    </location>
</feature>
<evidence type="ECO:0000313" key="8">
    <source>
        <dbReference type="EMBL" id="KAL0952625.1"/>
    </source>
</evidence>
<evidence type="ECO:0000256" key="3">
    <source>
        <dbReference type="ARBA" id="ARBA00022737"/>
    </source>
</evidence>
<dbReference type="Proteomes" id="UP001556367">
    <property type="component" value="Unassembled WGS sequence"/>
</dbReference>
<evidence type="ECO:0000256" key="7">
    <source>
        <dbReference type="SAM" id="MobiDB-lite"/>
    </source>
</evidence>
<dbReference type="SMART" id="SM00320">
    <property type="entry name" value="WD40"/>
    <property type="match status" value="4"/>
</dbReference>
<dbReference type="PROSITE" id="PS50082">
    <property type="entry name" value="WD_REPEATS_2"/>
    <property type="match status" value="1"/>
</dbReference>
<evidence type="ECO:0000256" key="5">
    <source>
        <dbReference type="ARBA" id="ARBA00023306"/>
    </source>
</evidence>
<comment type="caution">
    <text evidence="8">The sequence shown here is derived from an EMBL/GenBank/DDBJ whole genome shotgun (WGS) entry which is preliminary data.</text>
</comment>
<keyword evidence="2" id="KW-0132">Cell division</keyword>
<accession>A0ABR3JAB3</accession>
<feature type="region of interest" description="Disordered" evidence="7">
    <location>
        <begin position="435"/>
        <end position="467"/>
    </location>
</feature>
<keyword evidence="1 6" id="KW-0853">WD repeat</keyword>
<name>A0ABR3JAB3_9AGAR</name>
<dbReference type="InterPro" id="IPR036322">
    <property type="entry name" value="WD40_repeat_dom_sf"/>
</dbReference>
<keyword evidence="4" id="KW-0498">Mitosis</keyword>
<feature type="region of interest" description="Disordered" evidence="7">
    <location>
        <begin position="101"/>
        <end position="135"/>
    </location>
</feature>
<sequence length="535" mass="58203">MATASLSLLDNTVGPEAGSGSTRSVVSDSISGIVIGGGRKRALSREPEETTPDEVERKRPRVSSISVGFRRQSLRRTSSMSFRELELRPSVLAWREEMSSGTISLPPPLSRPLSRSSSFSRISRSGTPALPGEDSLIPSDGMAMMRKYSMSSIPSTPPPPTFNELSAKYHMRNTRTTIDFSMPTVEMLPGSVPVVWSGDNVLLFTRGNRVHCKNMASAEDIGQVCKVPEKLGALQLLAGGTAESHMLAIACSKGYIQLWDVRSRKMTASWSSKGVTAMKWNGPTLTVGCAKGTIRHYDTRLSAPEKLKEQARKVTRHQTQIHTLAWDADGKLLASGDETGIVHVWDSRQRAPLDVGEYVQRRKKMQHTGPITALGWCPWKSKYLASGDSSPNGTSTVRLWSIEEGSGKNENKVKIEFDAGITSLHFSQHCKEIVTTHSSSERPAGAAEQSSLPTSQRAPPSYSVKNSVSVHTTNTLAHANTCAGEGPIAGSVLSPNGLKVAVAVPDEGKIHVWDVWGKRKEIKKQSSFMSDRSIR</sequence>
<dbReference type="InterPro" id="IPR001680">
    <property type="entry name" value="WD40_rpt"/>
</dbReference>
<dbReference type="Pfam" id="PF00400">
    <property type="entry name" value="WD40"/>
    <property type="match status" value="1"/>
</dbReference>
<organism evidence="8 9">
    <name type="scientific">Hohenbuehelia grisea</name>
    <dbReference type="NCBI Taxonomy" id="104357"/>
    <lineage>
        <taxon>Eukaryota</taxon>
        <taxon>Fungi</taxon>
        <taxon>Dikarya</taxon>
        <taxon>Basidiomycota</taxon>
        <taxon>Agaricomycotina</taxon>
        <taxon>Agaricomycetes</taxon>
        <taxon>Agaricomycetidae</taxon>
        <taxon>Agaricales</taxon>
        <taxon>Pleurotineae</taxon>
        <taxon>Pleurotaceae</taxon>
        <taxon>Hohenbuehelia</taxon>
    </lineage>
</organism>
<protein>
    <submittedName>
        <fullName evidence="8">Uncharacterized protein</fullName>
    </submittedName>
</protein>
<evidence type="ECO:0000256" key="2">
    <source>
        <dbReference type="ARBA" id="ARBA00022618"/>
    </source>
</evidence>
<feature type="compositionally biased region" description="Polar residues" evidence="7">
    <location>
        <begin position="1"/>
        <end position="10"/>
    </location>
</feature>
<keyword evidence="3" id="KW-0677">Repeat</keyword>
<dbReference type="PANTHER" id="PTHR19918">
    <property type="entry name" value="CELL DIVISION CYCLE 20 CDC20 FIZZY -RELATED"/>
    <property type="match status" value="1"/>
</dbReference>
<proteinExistence type="predicted"/>
<dbReference type="InterPro" id="IPR033010">
    <property type="entry name" value="Cdc20/Fizzy"/>
</dbReference>